<evidence type="ECO:0000256" key="4">
    <source>
        <dbReference type="ARBA" id="ARBA00023203"/>
    </source>
</evidence>
<name>A0AAQ4E750_AMBAM</name>
<dbReference type="AlphaFoldDB" id="A0AAQ4E750"/>
<dbReference type="InterPro" id="IPR006652">
    <property type="entry name" value="Kelch_1"/>
</dbReference>
<dbReference type="PROSITE" id="PS50097">
    <property type="entry name" value="BTB"/>
    <property type="match status" value="1"/>
</dbReference>
<sequence>MGDPRGRPSWMKSNDSGHLCNGAASLPPTATFAVSDSRNSSCTTLDPVDMELVSESFSSESCETKMKDEYKYANEQHSDSILKGLSSFRASGAFCDVVLCAEAVEYPCHKVVLASFSPYFKAMFSSHMAEQTQNRVVLNGVEADTLRDLIDYAYTSTITITRANVQSLLSAANLLDVAQVKSVCCAFLEHHIDETNCLGIHTFAEMHACTELQNKAKDYACRFFGQVMCHEEFLEISANKLIEFISSDNLRIKREELLFEGALSWLSHCPESRKEGFENIFEHIRLPLMSPYYLVDVVATTPAVSRNQRCCELLEQAKAYHLLPDRRKERNLPWATVRTNSSMVEVTILVGGEDEKVVLRNVDCYAHVCRTWLSLASLPYAVSKHGVTATGQNVLFMAGGEYPDGAVSKAAWRFDPALNVWCEVAPMNVARSEVALAALDGCVYAVGGWDGSSRLACVECYNPACNRWEIVQPMKAPLTCPAVATLQGKLIVSGVVHVEIDSAAALIKCGYSSEDGDGMEDTVQCYDPKTDSWKELTPMLMPRSGAAACVFDEKLYVIGGWHVSEENTDKVECFDPRTNTWRFCKPMKERRYKPGVAVVGSKIFVFGGEESWDQHHATMEVYDAQADTWLGMREMPLTRSWLGCATLRIPLHLFDEDHEWGVAPEL</sequence>
<dbReference type="FunFam" id="1.25.40.420:FF:000001">
    <property type="entry name" value="Kelch-like family member 12"/>
    <property type="match status" value="1"/>
</dbReference>
<keyword evidence="3" id="KW-0677">Repeat</keyword>
<dbReference type="InterPro" id="IPR011043">
    <property type="entry name" value="Gal_Oxase/kelch_b-propeller"/>
</dbReference>
<keyword evidence="2" id="KW-0880">Kelch repeat</keyword>
<dbReference type="SUPFAM" id="SSF54695">
    <property type="entry name" value="POZ domain"/>
    <property type="match status" value="1"/>
</dbReference>
<dbReference type="Pfam" id="PF01344">
    <property type="entry name" value="Kelch_1"/>
    <property type="match status" value="3"/>
</dbReference>
<dbReference type="InterPro" id="IPR000210">
    <property type="entry name" value="BTB/POZ_dom"/>
</dbReference>
<dbReference type="SUPFAM" id="SSF50965">
    <property type="entry name" value="Galactose oxidase, central domain"/>
    <property type="match status" value="1"/>
</dbReference>
<keyword evidence="4" id="KW-0009">Actin-binding</keyword>
<dbReference type="SMART" id="SM00612">
    <property type="entry name" value="Kelch"/>
    <property type="match status" value="6"/>
</dbReference>
<dbReference type="InterPro" id="IPR011333">
    <property type="entry name" value="SKP1/BTB/POZ_sf"/>
</dbReference>
<proteinExistence type="predicted"/>
<dbReference type="SMART" id="SM00225">
    <property type="entry name" value="BTB"/>
    <property type="match status" value="1"/>
</dbReference>
<keyword evidence="8" id="KW-1185">Reference proteome</keyword>
<comment type="function">
    <text evidence="5">Probable substrate-specific adapter of an E3 ubiquitin-protein ligase complex which mediates the ubiquitination and subsequent proteasomal degradation of target proteins. May have a role in synapse differentiation and growth.</text>
</comment>
<dbReference type="InterPro" id="IPR015915">
    <property type="entry name" value="Kelch-typ_b-propeller"/>
</dbReference>
<accession>A0AAQ4E750</accession>
<evidence type="ECO:0000313" key="7">
    <source>
        <dbReference type="EMBL" id="KAK8770551.1"/>
    </source>
</evidence>
<evidence type="ECO:0000256" key="3">
    <source>
        <dbReference type="ARBA" id="ARBA00022737"/>
    </source>
</evidence>
<dbReference type="Gene3D" id="3.30.710.10">
    <property type="entry name" value="Potassium Channel Kv1.1, Chain A"/>
    <property type="match status" value="1"/>
</dbReference>
<dbReference type="SMART" id="SM00875">
    <property type="entry name" value="BACK"/>
    <property type="match status" value="1"/>
</dbReference>
<dbReference type="Proteomes" id="UP001321473">
    <property type="component" value="Unassembled WGS sequence"/>
</dbReference>
<dbReference type="InterPro" id="IPR011498">
    <property type="entry name" value="Kelch_2"/>
</dbReference>
<comment type="caution">
    <text evidence="7">The sequence shown here is derived from an EMBL/GenBank/DDBJ whole genome shotgun (WGS) entry which is preliminary data.</text>
</comment>
<dbReference type="EMBL" id="JARKHS020020950">
    <property type="protein sequence ID" value="KAK8770551.1"/>
    <property type="molecule type" value="Genomic_DNA"/>
</dbReference>
<evidence type="ECO:0000259" key="6">
    <source>
        <dbReference type="PROSITE" id="PS50097"/>
    </source>
</evidence>
<gene>
    <name evidence="7" type="ORF">V5799_012984</name>
</gene>
<dbReference type="PIRSF" id="PIRSF037037">
    <property type="entry name" value="Kelch-like_protein_gigaxonin"/>
    <property type="match status" value="1"/>
</dbReference>
<dbReference type="InterPro" id="IPR011705">
    <property type="entry name" value="BACK"/>
</dbReference>
<dbReference type="Gene3D" id="2.120.10.80">
    <property type="entry name" value="Kelch-type beta propeller"/>
    <property type="match status" value="2"/>
</dbReference>
<evidence type="ECO:0000256" key="5">
    <source>
        <dbReference type="ARBA" id="ARBA00043912"/>
    </source>
</evidence>
<dbReference type="Pfam" id="PF00651">
    <property type="entry name" value="BTB"/>
    <property type="match status" value="1"/>
</dbReference>
<reference evidence="7 8" key="1">
    <citation type="journal article" date="2023" name="Arcadia Sci">
        <title>De novo assembly of a long-read Amblyomma americanum tick genome.</title>
        <authorList>
            <person name="Chou S."/>
            <person name="Poskanzer K.E."/>
            <person name="Rollins M."/>
            <person name="Thuy-Boun P.S."/>
        </authorList>
    </citation>
    <scope>NUCLEOTIDE SEQUENCE [LARGE SCALE GENOMIC DNA]</scope>
    <source>
        <strain evidence="7">F_SG_1</strain>
        <tissue evidence="7">Salivary glands</tissue>
    </source>
</reference>
<dbReference type="Pfam" id="PF07707">
    <property type="entry name" value="BACK"/>
    <property type="match status" value="1"/>
</dbReference>
<dbReference type="Gene3D" id="1.25.40.420">
    <property type="match status" value="1"/>
</dbReference>
<feature type="domain" description="BTB" evidence="6">
    <location>
        <begin position="95"/>
        <end position="162"/>
    </location>
</feature>
<dbReference type="PANTHER" id="PTHR45632">
    <property type="entry name" value="LD33804P"/>
    <property type="match status" value="1"/>
</dbReference>
<evidence type="ECO:0000256" key="1">
    <source>
        <dbReference type="ARBA" id="ARBA00013699"/>
    </source>
</evidence>
<dbReference type="Pfam" id="PF07646">
    <property type="entry name" value="Kelch_2"/>
    <property type="match status" value="1"/>
</dbReference>
<dbReference type="GO" id="GO:0003779">
    <property type="term" value="F:actin binding"/>
    <property type="evidence" value="ECO:0007669"/>
    <property type="project" value="UniProtKB-KW"/>
</dbReference>
<dbReference type="InterPro" id="IPR017096">
    <property type="entry name" value="BTB-kelch_protein"/>
</dbReference>
<dbReference type="FunFam" id="3.30.710.10:FF:000001">
    <property type="entry name" value="Kelch-like family member 20"/>
    <property type="match status" value="1"/>
</dbReference>
<organism evidence="7 8">
    <name type="scientific">Amblyomma americanum</name>
    <name type="common">Lone star tick</name>
    <dbReference type="NCBI Taxonomy" id="6943"/>
    <lineage>
        <taxon>Eukaryota</taxon>
        <taxon>Metazoa</taxon>
        <taxon>Ecdysozoa</taxon>
        <taxon>Arthropoda</taxon>
        <taxon>Chelicerata</taxon>
        <taxon>Arachnida</taxon>
        <taxon>Acari</taxon>
        <taxon>Parasitiformes</taxon>
        <taxon>Ixodida</taxon>
        <taxon>Ixodoidea</taxon>
        <taxon>Ixodidae</taxon>
        <taxon>Amblyomminae</taxon>
        <taxon>Amblyomma</taxon>
    </lineage>
</organism>
<evidence type="ECO:0000313" key="8">
    <source>
        <dbReference type="Proteomes" id="UP001321473"/>
    </source>
</evidence>
<protein>
    <recommendedName>
        <fullName evidence="1">Kelch-like protein diablo</fullName>
    </recommendedName>
</protein>
<dbReference type="PANTHER" id="PTHR45632:SF3">
    <property type="entry name" value="KELCH-LIKE PROTEIN 32"/>
    <property type="match status" value="1"/>
</dbReference>
<evidence type="ECO:0000256" key="2">
    <source>
        <dbReference type="ARBA" id="ARBA00022441"/>
    </source>
</evidence>